<keyword evidence="2" id="KW-1185">Reference proteome</keyword>
<reference evidence="1 2" key="1">
    <citation type="submission" date="2019-09" db="EMBL/GenBank/DDBJ databases">
        <title>Genome Sequences of Streptomyces kaniharaensis ATCC 21070.</title>
        <authorList>
            <person name="Zhu W."/>
            <person name="De Crecy-Lagard V."/>
            <person name="Richards N.G."/>
        </authorList>
    </citation>
    <scope>NUCLEOTIDE SEQUENCE [LARGE SCALE GENOMIC DNA]</scope>
    <source>
        <strain evidence="1 2">SF-557</strain>
    </source>
</reference>
<comment type="caution">
    <text evidence="1">The sequence shown here is derived from an EMBL/GenBank/DDBJ whole genome shotgun (WGS) entry which is preliminary data.</text>
</comment>
<dbReference type="EMBL" id="WBOF01000001">
    <property type="protein sequence ID" value="MQS12205.1"/>
    <property type="molecule type" value="Genomic_DNA"/>
</dbReference>
<protein>
    <submittedName>
        <fullName evidence="1">Uncharacterized protein</fullName>
    </submittedName>
</protein>
<dbReference type="AlphaFoldDB" id="A0A6N7KN98"/>
<sequence>MRGDLRTWLGRVVWWWSLRGQFFWPVWALSPRRRAAHRAVAAWFAEPGYLDSSPSRLMRRIWREHTGVDDPLAGLNEAELFRRIFGRDHEGSAR</sequence>
<organism evidence="1 2">
    <name type="scientific">Streptomyces kaniharaensis</name>
    <dbReference type="NCBI Taxonomy" id="212423"/>
    <lineage>
        <taxon>Bacteria</taxon>
        <taxon>Bacillati</taxon>
        <taxon>Actinomycetota</taxon>
        <taxon>Actinomycetes</taxon>
        <taxon>Kitasatosporales</taxon>
        <taxon>Streptomycetaceae</taxon>
        <taxon>Streptomyces</taxon>
    </lineage>
</organism>
<proteinExistence type="predicted"/>
<dbReference type="RefSeq" id="WP_153460642.1">
    <property type="nucleotide sequence ID" value="NZ_WBOF01000001.1"/>
</dbReference>
<dbReference type="OrthoDB" id="4335915at2"/>
<evidence type="ECO:0000313" key="2">
    <source>
        <dbReference type="Proteomes" id="UP000450000"/>
    </source>
</evidence>
<evidence type="ECO:0000313" key="1">
    <source>
        <dbReference type="EMBL" id="MQS12205.1"/>
    </source>
</evidence>
<gene>
    <name evidence="1" type="ORF">F7Q99_07830</name>
</gene>
<dbReference type="Proteomes" id="UP000450000">
    <property type="component" value="Unassembled WGS sequence"/>
</dbReference>
<name>A0A6N7KN98_9ACTN</name>
<accession>A0A6N7KN98</accession>